<proteinExistence type="predicted"/>
<sequence>MVGLLDLPSELLFNIMDIVLSSPTVQPKDATRYRPNWWNSSHRHLYCIPNLDLLKSSKVMNLLLVSRRVYIETREYLSKAPRNYEVDIAVVNDHWLWPTRRIVPVHKLDGIIERLDINIIPCCTEEQRSLQTEWDDNIGQDMFDPSGGCFVAEALLAPLLNFLLYPQIDVCLKKHMSNVFRGLEIWVDPPSNAHPTDQSDDDRHLSVTQISTVTISIGTSRYGNGNETLSPAVVPSRKVQGLAHLNFEQLYPVDRAKSEHYLRGLSRYMDKWARAWSTERVEGRIGRIQFYLDEEMWKELDFTSRATDV</sequence>
<evidence type="ECO:0000313" key="1">
    <source>
        <dbReference type="EMBL" id="KAG9191756.1"/>
    </source>
</evidence>
<name>A0AAD4IBP0_9PLEO</name>
<reference evidence="1" key="1">
    <citation type="submission" date="2021-07" db="EMBL/GenBank/DDBJ databases">
        <title>Genome Resource of American Ginseng Black Spot Pathogen Alternaria panax.</title>
        <authorList>
            <person name="Qiu C."/>
            <person name="Wang W."/>
            <person name="Liu Z."/>
        </authorList>
    </citation>
    <scope>NUCLEOTIDE SEQUENCE</scope>
    <source>
        <strain evidence="1">BNCC115425</strain>
    </source>
</reference>
<evidence type="ECO:0000313" key="2">
    <source>
        <dbReference type="Proteomes" id="UP001199106"/>
    </source>
</evidence>
<dbReference type="Proteomes" id="UP001199106">
    <property type="component" value="Unassembled WGS sequence"/>
</dbReference>
<dbReference type="EMBL" id="JAANER010000003">
    <property type="protein sequence ID" value="KAG9191756.1"/>
    <property type="molecule type" value="Genomic_DNA"/>
</dbReference>
<comment type="caution">
    <text evidence="1">The sequence shown here is derived from an EMBL/GenBank/DDBJ whole genome shotgun (WGS) entry which is preliminary data.</text>
</comment>
<organism evidence="1 2">
    <name type="scientific">Alternaria panax</name>
    <dbReference type="NCBI Taxonomy" id="48097"/>
    <lineage>
        <taxon>Eukaryota</taxon>
        <taxon>Fungi</taxon>
        <taxon>Dikarya</taxon>
        <taxon>Ascomycota</taxon>
        <taxon>Pezizomycotina</taxon>
        <taxon>Dothideomycetes</taxon>
        <taxon>Pleosporomycetidae</taxon>
        <taxon>Pleosporales</taxon>
        <taxon>Pleosporineae</taxon>
        <taxon>Pleosporaceae</taxon>
        <taxon>Alternaria</taxon>
        <taxon>Alternaria sect. Panax</taxon>
    </lineage>
</organism>
<evidence type="ECO:0008006" key="3">
    <source>
        <dbReference type="Google" id="ProtNLM"/>
    </source>
</evidence>
<accession>A0AAD4IBP0</accession>
<dbReference type="AlphaFoldDB" id="A0AAD4IBP0"/>
<keyword evidence="2" id="KW-1185">Reference proteome</keyword>
<protein>
    <recommendedName>
        <fullName evidence="3">F-box domain-containing protein</fullName>
    </recommendedName>
</protein>
<gene>
    <name evidence="1" type="ORF">G6011_10490</name>
</gene>